<evidence type="ECO:0000256" key="8">
    <source>
        <dbReference type="PIRSR" id="PIRSR006809-2"/>
    </source>
</evidence>
<dbReference type="Gene3D" id="3.40.50.300">
    <property type="entry name" value="P-loop containing nucleotide triphosphate hydrolases"/>
    <property type="match status" value="1"/>
</dbReference>
<evidence type="ECO:0000256" key="4">
    <source>
        <dbReference type="ARBA" id="ARBA00022842"/>
    </source>
</evidence>
<evidence type="ECO:0000256" key="5">
    <source>
        <dbReference type="ARBA" id="ARBA00023134"/>
    </source>
</evidence>
<keyword evidence="4 8" id="KW-0460">Magnesium</keyword>
<dbReference type="Pfam" id="PF16360">
    <property type="entry name" value="GTP-bdg_M"/>
    <property type="match status" value="1"/>
</dbReference>
<comment type="function">
    <text evidence="6">GTPase that associates with the 50S ribosomal subunit and may have a role during protein synthesis or ribosome biogenesis.</text>
</comment>
<keyword evidence="9" id="KW-0175">Coiled coil</keyword>
<sequence length="427" mass="49149">MDFTQDKLERVLVVGVDLKNAKYDIDNSMDELEELVKAANGEVIERIIQKKDRIDATFYIGKGKAEEIKNYCYELDIDTVVFNDELSPAQIRNLENIIEKKIIDRTNLILDIFAKRATSKEGKLQVELAQLKYRLPRLIGLRDYLSREGGGIGTRGPGEMKLETDRRHILREIGNIEKQLDEIEKVREVKRKKRIDSNLPVVALVGYTNAGKSTLMNKILEYSEDFDEGKEVFVYDMLFATLDTTLRRGKLLNGQDFLITDTVGFVSKLPTHLIEAFKGTLEEVKYADLLLHIVDASNSDLDIQIKTTYDILKDLDVLDKPIVTVFNKIDIAEIDKLVYDSKFVDKKVFISAREGQNMDTLLKMIEENLPFEYRKVTMLIPYDKQNILSYILDNYNVEKISHKEEGTEVIVSLNSIDFTKYSDYTLE</sequence>
<evidence type="ECO:0000259" key="10">
    <source>
        <dbReference type="PROSITE" id="PS51705"/>
    </source>
</evidence>
<dbReference type="HAMAP" id="MF_00900">
    <property type="entry name" value="GTPase_HflX"/>
    <property type="match status" value="1"/>
</dbReference>
<dbReference type="STRING" id="1123281.SAMN02745180_00690"/>
<feature type="binding site" evidence="7">
    <location>
        <begin position="327"/>
        <end position="330"/>
    </location>
    <ligand>
        <name>GTP</name>
        <dbReference type="ChEBI" id="CHEBI:37565"/>
    </ligand>
</feature>
<dbReference type="FunFam" id="3.40.50.11060:FF:000001">
    <property type="entry name" value="GTPase HflX"/>
    <property type="match status" value="1"/>
</dbReference>
<evidence type="ECO:0000256" key="2">
    <source>
        <dbReference type="ARBA" id="ARBA00022723"/>
    </source>
</evidence>
<comment type="similarity">
    <text evidence="6">Belongs to the TRAFAC class OBG-HflX-like GTPase superfamily. HflX GTPase family.</text>
</comment>
<dbReference type="CDD" id="cd01878">
    <property type="entry name" value="HflX"/>
    <property type="match status" value="1"/>
</dbReference>
<dbReference type="PANTHER" id="PTHR10229">
    <property type="entry name" value="GTP-BINDING PROTEIN HFLX"/>
    <property type="match status" value="1"/>
</dbReference>
<dbReference type="Gene3D" id="6.10.250.2860">
    <property type="match status" value="1"/>
</dbReference>
<dbReference type="GO" id="GO:0005525">
    <property type="term" value="F:GTP binding"/>
    <property type="evidence" value="ECO:0007669"/>
    <property type="project" value="UniProtKB-UniRule"/>
</dbReference>
<dbReference type="Gene3D" id="3.40.50.11060">
    <property type="entry name" value="GTPase HflX, N-terminal domain"/>
    <property type="match status" value="1"/>
</dbReference>
<keyword evidence="5 6" id="KW-0342">GTP-binding</keyword>
<dbReference type="Pfam" id="PF13167">
    <property type="entry name" value="GTP-bdg_N"/>
    <property type="match status" value="1"/>
</dbReference>
<dbReference type="InterPro" id="IPR025121">
    <property type="entry name" value="GTPase_HflX_N"/>
</dbReference>
<keyword evidence="1 6" id="KW-0963">Cytoplasm</keyword>
<dbReference type="GO" id="GO:0043022">
    <property type="term" value="F:ribosome binding"/>
    <property type="evidence" value="ECO:0007669"/>
    <property type="project" value="TreeGrafter"/>
</dbReference>
<dbReference type="GO" id="GO:0003924">
    <property type="term" value="F:GTPase activity"/>
    <property type="evidence" value="ECO:0007669"/>
    <property type="project" value="UniProtKB-UniRule"/>
</dbReference>
<evidence type="ECO:0000256" key="1">
    <source>
        <dbReference type="ARBA" id="ARBA00022490"/>
    </source>
</evidence>
<dbReference type="InterPro" id="IPR042108">
    <property type="entry name" value="GTPase_HflX_N_sf"/>
</dbReference>
<feature type="binding site" evidence="8">
    <location>
        <position position="213"/>
    </location>
    <ligand>
        <name>Mg(2+)</name>
        <dbReference type="ChEBI" id="CHEBI:18420"/>
    </ligand>
</feature>
<protein>
    <recommendedName>
        <fullName evidence="6">GTPase HflX</fullName>
    </recommendedName>
    <alternativeName>
        <fullName evidence="6">GTP-binding protein HflX</fullName>
    </alternativeName>
</protein>
<accession>A0A1M5ULG0</accession>
<organism evidence="11 12">
    <name type="scientific">Sporanaerobacter acetigenes DSM 13106</name>
    <dbReference type="NCBI Taxonomy" id="1123281"/>
    <lineage>
        <taxon>Bacteria</taxon>
        <taxon>Bacillati</taxon>
        <taxon>Bacillota</taxon>
        <taxon>Tissierellia</taxon>
        <taxon>Tissierellales</taxon>
        <taxon>Sporanaerobacteraceae</taxon>
        <taxon>Sporanaerobacter</taxon>
    </lineage>
</organism>
<dbReference type="PROSITE" id="PS51705">
    <property type="entry name" value="G_HFLX"/>
    <property type="match status" value="1"/>
</dbReference>
<evidence type="ECO:0000256" key="6">
    <source>
        <dbReference type="HAMAP-Rule" id="MF_00900"/>
    </source>
</evidence>
<evidence type="ECO:0000256" key="9">
    <source>
        <dbReference type="SAM" id="Coils"/>
    </source>
</evidence>
<feature type="binding site" evidence="8">
    <location>
        <position position="241"/>
    </location>
    <ligand>
        <name>Mg(2+)</name>
        <dbReference type="ChEBI" id="CHEBI:18420"/>
    </ligand>
</feature>
<evidence type="ECO:0000313" key="12">
    <source>
        <dbReference type="Proteomes" id="UP000184389"/>
    </source>
</evidence>
<proteinExistence type="inferred from homology"/>
<comment type="cofactor">
    <cofactor evidence="8">
        <name>Mg(2+)</name>
        <dbReference type="ChEBI" id="CHEBI:18420"/>
    </cofactor>
</comment>
<dbReference type="EMBL" id="FQXR01000003">
    <property type="protein sequence ID" value="SHH63844.1"/>
    <property type="molecule type" value="Genomic_DNA"/>
</dbReference>
<dbReference type="AlphaFoldDB" id="A0A1M5ULG0"/>
<keyword evidence="3 6" id="KW-0547">Nucleotide-binding</keyword>
<keyword evidence="2 8" id="KW-0479">Metal-binding</keyword>
<dbReference type="InterPro" id="IPR016496">
    <property type="entry name" value="GTPase_HflX"/>
</dbReference>
<comment type="subunit">
    <text evidence="6">Monomer. Associates with the 50S ribosomal subunit.</text>
</comment>
<comment type="subcellular location">
    <subcellularLocation>
        <location evidence="6">Cytoplasm</location>
    </subcellularLocation>
    <text evidence="6">May associate with membranes.</text>
</comment>
<dbReference type="NCBIfam" id="TIGR03156">
    <property type="entry name" value="GTP_HflX"/>
    <property type="match status" value="1"/>
</dbReference>
<dbReference type="InterPro" id="IPR006073">
    <property type="entry name" value="GTP-bd"/>
</dbReference>
<feature type="binding site" evidence="7">
    <location>
        <begin position="261"/>
        <end position="264"/>
    </location>
    <ligand>
        <name>GTP</name>
        <dbReference type="ChEBI" id="CHEBI:37565"/>
    </ligand>
</feature>
<dbReference type="InterPro" id="IPR032305">
    <property type="entry name" value="GTP-bd_M"/>
</dbReference>
<feature type="domain" description="Hflx-type G" evidence="10">
    <location>
        <begin position="200"/>
        <end position="373"/>
    </location>
</feature>
<evidence type="ECO:0000256" key="3">
    <source>
        <dbReference type="ARBA" id="ARBA00022741"/>
    </source>
</evidence>
<dbReference type="InterPro" id="IPR027417">
    <property type="entry name" value="P-loop_NTPase"/>
</dbReference>
<dbReference type="InterPro" id="IPR030394">
    <property type="entry name" value="G_HFLX_dom"/>
</dbReference>
<reference evidence="11 12" key="1">
    <citation type="submission" date="2016-11" db="EMBL/GenBank/DDBJ databases">
        <authorList>
            <person name="Jaros S."/>
            <person name="Januszkiewicz K."/>
            <person name="Wedrychowicz H."/>
        </authorList>
    </citation>
    <scope>NUCLEOTIDE SEQUENCE [LARGE SCALE GENOMIC DNA]</scope>
    <source>
        <strain evidence="11 12">DSM 13106</strain>
    </source>
</reference>
<gene>
    <name evidence="6" type="primary">hflX</name>
    <name evidence="11" type="ORF">SAMN02745180_00690</name>
</gene>
<dbReference type="Pfam" id="PF01926">
    <property type="entry name" value="MMR_HSR1"/>
    <property type="match status" value="1"/>
</dbReference>
<dbReference type="GO" id="GO:0046872">
    <property type="term" value="F:metal ion binding"/>
    <property type="evidence" value="ECO:0007669"/>
    <property type="project" value="UniProtKB-KW"/>
</dbReference>
<dbReference type="PANTHER" id="PTHR10229:SF0">
    <property type="entry name" value="GTP-BINDING PROTEIN 6-RELATED"/>
    <property type="match status" value="1"/>
</dbReference>
<dbReference type="GO" id="GO:0005737">
    <property type="term" value="C:cytoplasm"/>
    <property type="evidence" value="ECO:0007669"/>
    <property type="project" value="UniProtKB-SubCell"/>
</dbReference>
<dbReference type="PIRSF" id="PIRSF006809">
    <property type="entry name" value="GTP-binding_hflX_prd"/>
    <property type="match status" value="1"/>
</dbReference>
<dbReference type="PRINTS" id="PR00326">
    <property type="entry name" value="GTP1OBG"/>
</dbReference>
<evidence type="ECO:0000256" key="7">
    <source>
        <dbReference type="PIRSR" id="PIRSR006809-1"/>
    </source>
</evidence>
<evidence type="ECO:0000313" key="11">
    <source>
        <dbReference type="EMBL" id="SHH63844.1"/>
    </source>
</evidence>
<dbReference type="SUPFAM" id="SSF52540">
    <property type="entry name" value="P-loop containing nucleoside triphosphate hydrolases"/>
    <property type="match status" value="1"/>
</dbReference>
<dbReference type="Proteomes" id="UP000184389">
    <property type="component" value="Unassembled WGS sequence"/>
</dbReference>
<feature type="binding site" evidence="7">
    <location>
        <begin position="351"/>
        <end position="353"/>
    </location>
    <ligand>
        <name>GTP</name>
        <dbReference type="ChEBI" id="CHEBI:37565"/>
    </ligand>
</feature>
<keyword evidence="12" id="KW-1185">Reference proteome</keyword>
<feature type="coiled-coil region" evidence="9">
    <location>
        <begin position="166"/>
        <end position="193"/>
    </location>
</feature>
<feature type="binding site" evidence="7">
    <location>
        <begin position="239"/>
        <end position="243"/>
    </location>
    <ligand>
        <name>GTP</name>
        <dbReference type="ChEBI" id="CHEBI:37565"/>
    </ligand>
</feature>
<feature type="binding site" evidence="7">
    <location>
        <begin position="206"/>
        <end position="213"/>
    </location>
    <ligand>
        <name>GTP</name>
        <dbReference type="ChEBI" id="CHEBI:37565"/>
    </ligand>
</feature>
<name>A0A1M5ULG0_9FIRM</name>